<dbReference type="Gene3D" id="2.60.40.10">
    <property type="entry name" value="Immunoglobulins"/>
    <property type="match status" value="10"/>
</dbReference>
<dbReference type="Pfam" id="PF07679">
    <property type="entry name" value="I-set"/>
    <property type="match status" value="1"/>
</dbReference>
<feature type="region of interest" description="Disordered" evidence="8">
    <location>
        <begin position="706"/>
        <end position="729"/>
    </location>
</feature>
<feature type="domain" description="Ig-like" evidence="11">
    <location>
        <begin position="27"/>
        <end position="136"/>
    </location>
</feature>
<dbReference type="Pfam" id="PF00041">
    <property type="entry name" value="fn3"/>
    <property type="match status" value="2"/>
</dbReference>
<dbReference type="EnsemblMetazoa" id="G29418.1">
    <property type="protein sequence ID" value="G29418.1:cds"/>
    <property type="gene ID" value="G29418"/>
</dbReference>
<evidence type="ECO:0000313" key="13">
    <source>
        <dbReference type="EnsemblMetazoa" id="G29418.1:cds"/>
    </source>
</evidence>
<feature type="transmembrane region" description="Helical" evidence="9">
    <location>
        <begin position="1150"/>
        <end position="1174"/>
    </location>
</feature>
<feature type="compositionally biased region" description="Polar residues" evidence="8">
    <location>
        <begin position="1272"/>
        <end position="1286"/>
    </location>
</feature>
<keyword evidence="10" id="KW-0732">Signal</keyword>
<keyword evidence="4" id="KW-0130">Cell adhesion</keyword>
<feature type="chain" id="PRO_5036460595" description="Neuroglian" evidence="10">
    <location>
        <begin position="20"/>
        <end position="1293"/>
    </location>
</feature>
<dbReference type="Pfam" id="PF13882">
    <property type="entry name" value="Bravo_FIGEY"/>
    <property type="match status" value="1"/>
</dbReference>
<reference evidence="13" key="1">
    <citation type="submission" date="2022-08" db="UniProtKB">
        <authorList>
            <consortium name="EnsemblMetazoa"/>
        </authorList>
    </citation>
    <scope>IDENTIFICATION</scope>
    <source>
        <strain evidence="13">05x7-T-G4-1.051#20</strain>
    </source>
</reference>
<organism evidence="13 14">
    <name type="scientific">Magallana gigas</name>
    <name type="common">Pacific oyster</name>
    <name type="synonym">Crassostrea gigas</name>
    <dbReference type="NCBI Taxonomy" id="29159"/>
    <lineage>
        <taxon>Eukaryota</taxon>
        <taxon>Metazoa</taxon>
        <taxon>Spiralia</taxon>
        <taxon>Lophotrochozoa</taxon>
        <taxon>Mollusca</taxon>
        <taxon>Bivalvia</taxon>
        <taxon>Autobranchia</taxon>
        <taxon>Pteriomorphia</taxon>
        <taxon>Ostreida</taxon>
        <taxon>Ostreoidea</taxon>
        <taxon>Ostreidae</taxon>
        <taxon>Magallana</taxon>
    </lineage>
</organism>
<keyword evidence="14" id="KW-1185">Reference proteome</keyword>
<evidence type="ECO:0000256" key="8">
    <source>
        <dbReference type="SAM" id="MobiDB-lite"/>
    </source>
</evidence>
<feature type="domain" description="Ig-like" evidence="11">
    <location>
        <begin position="527"/>
        <end position="618"/>
    </location>
</feature>
<dbReference type="InterPro" id="IPR007110">
    <property type="entry name" value="Ig-like_dom"/>
</dbReference>
<keyword evidence="2 9" id="KW-0812">Transmembrane</keyword>
<feature type="compositionally biased region" description="Basic and acidic residues" evidence="8">
    <location>
        <begin position="1237"/>
        <end position="1250"/>
    </location>
</feature>
<evidence type="ECO:0000259" key="12">
    <source>
        <dbReference type="PROSITE" id="PS50853"/>
    </source>
</evidence>
<feature type="domain" description="Fibronectin type-III" evidence="12">
    <location>
        <begin position="627"/>
        <end position="722"/>
    </location>
</feature>
<evidence type="ECO:0000256" key="4">
    <source>
        <dbReference type="ARBA" id="ARBA00022889"/>
    </source>
</evidence>
<evidence type="ECO:0000256" key="2">
    <source>
        <dbReference type="ARBA" id="ARBA00022692"/>
    </source>
</evidence>
<feature type="domain" description="Fibronectin type-III" evidence="12">
    <location>
        <begin position="828"/>
        <end position="942"/>
    </location>
</feature>
<sequence>MATLQNVFIFILCVAETFQERRVPSPPSITTGPKPYPKSSWNPELGDRVYVYIAKEKNTRLQCVASGNTPQLRYDWLKDGKLIDFTSNEVKFPNNTLRIYKEQGLGTLNIHRVQESDYGTYQCRASSDREDSQAVSLSKKVELIEAIISPFQDSSDVDSKKVPQGQYLMLTCDPPFSNPKATLSWTLDDTLREMDFNERIVMDYEGNLHFANVASEDGGDKMYSCFAALHFIGFYTKGRTTELKVYGDKAAYQPAKIRWTSEKNVVGVEGEPVKFMCIFSGYPTPAISWRRVGRASEESSGYELVISAVKPSDKGEYVCSGTNSVTGSPQEVKFMLDVQAKPRWVSPPLDTRVSVGESGTVNCTAEGIPTPTVEWYIDGKPFKAIPGKRYIQNNVLHIDNLNKKESTVVQCNATNSHGSLFSDVYINVLALPPEITNWTKSLKVAAGRSAVLSCEHNGYPTPTLEWMRGPQLLNGDRYTFTQTSITILNVSKNDEGVFICISKNNQGREQKENMLIVRDKTSIKDLTGITETEEGKTSIEVDSEEDVKFTCIAMTDPRETVRYVWKKNGKVIKDISDPHVRCEEGCSVLRVQEADATQSGNYTCVANNGIDEDQRTIELRVKAAPDPPDNAQLTSCGDWKLGLRWNAGFHNYMPIINYTIEYSTSFDWDKWTTLYQTSDSNTQVSDVSLSAGVIYKFRIKALNQKGYSEPSEPTNTCKTDPKRPARHPTGVKVKDYKKDGFLYVEWEAISPMEHNGEDFKYKLSVRNIADDNTKSYIVAGDKTSKEIETKDTYQKYGVRVAAENSVGAARGIPQEVFGFSGMGVPTIKPQNFELDKKSPFTAETATFVWDSIPDDSPDLKGKFDGYVIRYWRRDNPRTVKRIEIPPRVLPAATSTGEEDSGKIRETINNLPAYSQLKLDVLVKNVMFESEPSNPIDLNTPEGVPSEVQKLKAEKRGENFIVIGWYLPKRINGDLQQFVVTYQEVFGGRLSQEIEYTIDANYSISPTDMIEHRIVGLEPNTMYRVVVYATTRIGPGDQAALDVMTADKAPLKPPIVTVLSLPEKNGFNISWISDSPSNEVNLKRPGEQFKVVERMNSSRNWMLLTDGLTVGRTYVFTVTAVDGLRSVTSEEIKVPFENTASNRAEDEVFKATWFIIVMVAIAILILVIIIVCLLLKRNRGDKYNVQERENLHGIKNNDMKKPLAKGDFDDNELGLRWDLSRVRTCSEKWPLAGNTYDELEKGPQGSEKDSLEEYGDVDPTKFNEDGSFIGLYGNQQATTPSEATAPSSVMHDLI</sequence>
<dbReference type="PROSITE" id="PS50853">
    <property type="entry name" value="FN3"/>
    <property type="match status" value="4"/>
</dbReference>
<dbReference type="CDD" id="cd00096">
    <property type="entry name" value="Ig"/>
    <property type="match status" value="1"/>
</dbReference>
<keyword evidence="3" id="KW-0677">Repeat</keyword>
<evidence type="ECO:0000256" key="5">
    <source>
        <dbReference type="ARBA" id="ARBA00022989"/>
    </source>
</evidence>
<dbReference type="InterPro" id="IPR036179">
    <property type="entry name" value="Ig-like_dom_sf"/>
</dbReference>
<feature type="domain" description="Fibronectin type-III" evidence="12">
    <location>
        <begin position="727"/>
        <end position="825"/>
    </location>
</feature>
<dbReference type="InterPro" id="IPR013098">
    <property type="entry name" value="Ig_I-set"/>
</dbReference>
<comment type="subcellular location">
    <subcellularLocation>
        <location evidence="1">Membrane</location>
        <topology evidence="1">Single-pass type I membrane protein</topology>
    </subcellularLocation>
</comment>
<dbReference type="InterPro" id="IPR003961">
    <property type="entry name" value="FN3_dom"/>
</dbReference>
<feature type="domain" description="Ig-like" evidence="11">
    <location>
        <begin position="254"/>
        <end position="335"/>
    </location>
</feature>
<dbReference type="SMART" id="SM00408">
    <property type="entry name" value="IGc2"/>
    <property type="match status" value="6"/>
</dbReference>
<evidence type="ECO:0000313" key="14">
    <source>
        <dbReference type="Proteomes" id="UP000005408"/>
    </source>
</evidence>
<name>A0A8W8LSE8_MAGGI</name>
<evidence type="ECO:0000256" key="3">
    <source>
        <dbReference type="ARBA" id="ARBA00022737"/>
    </source>
</evidence>
<dbReference type="PANTHER" id="PTHR44170:SF6">
    <property type="entry name" value="CONTACTIN"/>
    <property type="match status" value="1"/>
</dbReference>
<dbReference type="InterPro" id="IPR026966">
    <property type="entry name" value="Neurofascin/L1/NrCAM_C"/>
</dbReference>
<evidence type="ECO:0008006" key="15">
    <source>
        <dbReference type="Google" id="ProtNLM"/>
    </source>
</evidence>
<evidence type="ECO:0000256" key="9">
    <source>
        <dbReference type="SAM" id="Phobius"/>
    </source>
</evidence>
<dbReference type="GO" id="GO:0098609">
    <property type="term" value="P:cell-cell adhesion"/>
    <property type="evidence" value="ECO:0007669"/>
    <property type="project" value="TreeGrafter"/>
</dbReference>
<feature type="region of interest" description="Disordered" evidence="8">
    <location>
        <begin position="1235"/>
        <end position="1256"/>
    </location>
</feature>
<feature type="region of interest" description="Disordered" evidence="8">
    <location>
        <begin position="1270"/>
        <end position="1293"/>
    </location>
</feature>
<feature type="domain" description="Ig-like" evidence="11">
    <location>
        <begin position="150"/>
        <end position="227"/>
    </location>
</feature>
<dbReference type="SMART" id="SM00409">
    <property type="entry name" value="IG"/>
    <property type="match status" value="6"/>
</dbReference>
<dbReference type="PROSITE" id="PS50835">
    <property type="entry name" value="IG_LIKE"/>
    <property type="match status" value="6"/>
</dbReference>
<feature type="signal peptide" evidence="10">
    <location>
        <begin position="1"/>
        <end position="19"/>
    </location>
</feature>
<evidence type="ECO:0000256" key="6">
    <source>
        <dbReference type="ARBA" id="ARBA00023136"/>
    </source>
</evidence>
<protein>
    <recommendedName>
        <fullName evidence="15">Neuroglian</fullName>
    </recommendedName>
</protein>
<keyword evidence="6 9" id="KW-0472">Membrane</keyword>
<feature type="domain" description="Fibronectin type-III" evidence="12">
    <location>
        <begin position="943"/>
        <end position="1048"/>
    </location>
</feature>
<accession>A0A8W8LSE8</accession>
<proteinExistence type="predicted"/>
<dbReference type="InterPro" id="IPR013783">
    <property type="entry name" value="Ig-like_fold"/>
</dbReference>
<keyword evidence="7" id="KW-1015">Disulfide bond</keyword>
<evidence type="ECO:0000256" key="10">
    <source>
        <dbReference type="SAM" id="SignalP"/>
    </source>
</evidence>
<evidence type="ECO:0000256" key="1">
    <source>
        <dbReference type="ARBA" id="ARBA00004479"/>
    </source>
</evidence>
<dbReference type="PANTHER" id="PTHR44170">
    <property type="entry name" value="PROTEIN SIDEKICK"/>
    <property type="match status" value="1"/>
</dbReference>
<dbReference type="Pfam" id="PF13927">
    <property type="entry name" value="Ig_3"/>
    <property type="match status" value="4"/>
</dbReference>
<feature type="domain" description="Ig-like" evidence="11">
    <location>
        <begin position="433"/>
        <end position="516"/>
    </location>
</feature>
<dbReference type="InterPro" id="IPR003598">
    <property type="entry name" value="Ig_sub2"/>
</dbReference>
<dbReference type="InterPro" id="IPR036116">
    <property type="entry name" value="FN3_sf"/>
</dbReference>
<evidence type="ECO:0000256" key="7">
    <source>
        <dbReference type="ARBA" id="ARBA00023157"/>
    </source>
</evidence>
<dbReference type="CDD" id="cd00063">
    <property type="entry name" value="FN3"/>
    <property type="match status" value="2"/>
</dbReference>
<dbReference type="Proteomes" id="UP000005408">
    <property type="component" value="Unassembled WGS sequence"/>
</dbReference>
<dbReference type="SUPFAM" id="SSF49265">
    <property type="entry name" value="Fibronectin type III"/>
    <property type="match status" value="3"/>
</dbReference>
<dbReference type="GO" id="GO:0016020">
    <property type="term" value="C:membrane"/>
    <property type="evidence" value="ECO:0007669"/>
    <property type="project" value="UniProtKB-SubCell"/>
</dbReference>
<dbReference type="SMART" id="SM00060">
    <property type="entry name" value="FN3"/>
    <property type="match status" value="4"/>
</dbReference>
<dbReference type="SUPFAM" id="SSF48726">
    <property type="entry name" value="Immunoglobulin"/>
    <property type="match status" value="6"/>
</dbReference>
<dbReference type="InterPro" id="IPR003599">
    <property type="entry name" value="Ig_sub"/>
</dbReference>
<evidence type="ECO:0000259" key="11">
    <source>
        <dbReference type="PROSITE" id="PS50835"/>
    </source>
</evidence>
<keyword evidence="5 9" id="KW-1133">Transmembrane helix</keyword>
<feature type="domain" description="Ig-like" evidence="11">
    <location>
        <begin position="342"/>
        <end position="427"/>
    </location>
</feature>